<comment type="caution">
    <text evidence="6">The sequence shown here is derived from an EMBL/GenBank/DDBJ whole genome shotgun (WGS) entry which is preliminary data.</text>
</comment>
<organism evidence="6 7">
    <name type="scientific">Theileria equi strain WA</name>
    <dbReference type="NCBI Taxonomy" id="1537102"/>
    <lineage>
        <taxon>Eukaryota</taxon>
        <taxon>Sar</taxon>
        <taxon>Alveolata</taxon>
        <taxon>Apicomplexa</taxon>
        <taxon>Aconoidasida</taxon>
        <taxon>Piroplasmida</taxon>
        <taxon>Theileriidae</taxon>
        <taxon>Theileria</taxon>
    </lineage>
</organism>
<dbReference type="PANTHER" id="PTHR11669:SF20">
    <property type="entry name" value="REPLICATION FACTOR C SUBUNIT 4"/>
    <property type="match status" value="1"/>
</dbReference>
<evidence type="ECO:0000313" key="6">
    <source>
        <dbReference type="EMBL" id="EKX74144.1"/>
    </source>
</evidence>
<dbReference type="InterPro" id="IPR027417">
    <property type="entry name" value="P-loop_NTPase"/>
</dbReference>
<dbReference type="GeneID" id="15807592"/>
<dbReference type="SMART" id="SM00382">
    <property type="entry name" value="AAA"/>
    <property type="match status" value="1"/>
</dbReference>
<dbReference type="PANTHER" id="PTHR11669">
    <property type="entry name" value="REPLICATION FACTOR C / DNA POLYMERASE III GAMMA-TAU SUBUNIT"/>
    <property type="match status" value="1"/>
</dbReference>
<keyword evidence="3" id="KW-0547">Nucleotide-binding</keyword>
<evidence type="ECO:0000256" key="2">
    <source>
        <dbReference type="ARBA" id="ARBA00022705"/>
    </source>
</evidence>
<dbReference type="GO" id="GO:0005663">
    <property type="term" value="C:DNA replication factor C complex"/>
    <property type="evidence" value="ECO:0007669"/>
    <property type="project" value="TreeGrafter"/>
</dbReference>
<dbReference type="GO" id="GO:0003887">
    <property type="term" value="F:DNA-directed DNA polymerase activity"/>
    <property type="evidence" value="ECO:0007669"/>
    <property type="project" value="UniProtKB-EC"/>
</dbReference>
<evidence type="ECO:0000256" key="3">
    <source>
        <dbReference type="ARBA" id="ARBA00022741"/>
    </source>
</evidence>
<dbReference type="CDD" id="cd18140">
    <property type="entry name" value="HLD_clamp_RFC"/>
    <property type="match status" value="1"/>
</dbReference>
<keyword evidence="2" id="KW-0235">DNA replication</keyword>
<dbReference type="RefSeq" id="XP_004833596.1">
    <property type="nucleotide sequence ID" value="XM_004833539.1"/>
</dbReference>
<evidence type="ECO:0000256" key="4">
    <source>
        <dbReference type="ARBA" id="ARBA00022840"/>
    </source>
</evidence>
<dbReference type="CDD" id="cd00009">
    <property type="entry name" value="AAA"/>
    <property type="match status" value="1"/>
</dbReference>
<dbReference type="GO" id="GO:0006261">
    <property type="term" value="P:DNA-templated DNA replication"/>
    <property type="evidence" value="ECO:0007669"/>
    <property type="project" value="TreeGrafter"/>
</dbReference>
<dbReference type="VEuPathDB" id="PiroplasmaDB:BEWA_041820"/>
<evidence type="ECO:0000259" key="5">
    <source>
        <dbReference type="SMART" id="SM00382"/>
    </source>
</evidence>
<reference evidence="6 7" key="1">
    <citation type="journal article" date="2012" name="BMC Genomics">
        <title>Comparative genomic analysis and phylogenetic position of Theileria equi.</title>
        <authorList>
            <person name="Kappmeyer L.S."/>
            <person name="Thiagarajan M."/>
            <person name="Herndon D.R."/>
            <person name="Ramsay J.D."/>
            <person name="Caler E."/>
            <person name="Djikeng A."/>
            <person name="Gillespie J.J."/>
            <person name="Lau A.O."/>
            <person name="Roalson E.H."/>
            <person name="Silva J.C."/>
            <person name="Silva M.G."/>
            <person name="Suarez C.E."/>
            <person name="Ueti M.W."/>
            <person name="Nene V.M."/>
            <person name="Mealey R.H."/>
            <person name="Knowles D.P."/>
            <person name="Brayton K.A."/>
        </authorList>
    </citation>
    <scope>NUCLEOTIDE SEQUENCE [LARGE SCALE GENOMIC DNA]</scope>
    <source>
        <strain evidence="6 7">WA</strain>
    </source>
</reference>
<name>L1LFU2_THEEQ</name>
<dbReference type="EC" id="2.7.7.7" evidence="6"/>
<dbReference type="eggNOG" id="KOG0989">
    <property type="taxonomic scope" value="Eukaryota"/>
</dbReference>
<feature type="domain" description="AAA+ ATPase" evidence="5">
    <location>
        <begin position="39"/>
        <end position="175"/>
    </location>
</feature>
<dbReference type="OrthoDB" id="4199794at2759"/>
<dbReference type="AlphaFoldDB" id="L1LFU2"/>
<keyword evidence="6" id="KW-0808">Transferase</keyword>
<dbReference type="FunFam" id="3.40.50.300:FF:000952">
    <property type="entry name" value="Replication factor C subunit 2"/>
    <property type="match status" value="1"/>
</dbReference>
<keyword evidence="4" id="KW-0067">ATP-binding</keyword>
<dbReference type="Proteomes" id="UP000031512">
    <property type="component" value="Unassembled WGS sequence"/>
</dbReference>
<dbReference type="GO" id="GO:0003689">
    <property type="term" value="F:DNA clamp loader activity"/>
    <property type="evidence" value="ECO:0007669"/>
    <property type="project" value="TreeGrafter"/>
</dbReference>
<dbReference type="SUPFAM" id="SSF52540">
    <property type="entry name" value="P-loop containing nucleoside triphosphate hydrolases"/>
    <property type="match status" value="1"/>
</dbReference>
<dbReference type="EMBL" id="ACOU01000002">
    <property type="protein sequence ID" value="EKX74144.1"/>
    <property type="molecule type" value="Genomic_DNA"/>
</dbReference>
<keyword evidence="7" id="KW-1185">Reference proteome</keyword>
<accession>L1LFU2</accession>
<comment type="similarity">
    <text evidence="1">Belongs to the activator 1 small subunits family.</text>
</comment>
<dbReference type="GO" id="GO:0005524">
    <property type="term" value="F:ATP binding"/>
    <property type="evidence" value="ECO:0007669"/>
    <property type="project" value="UniProtKB-KW"/>
</dbReference>
<dbReference type="Pfam" id="PF00004">
    <property type="entry name" value="AAA"/>
    <property type="match status" value="1"/>
</dbReference>
<dbReference type="Gene3D" id="1.10.8.60">
    <property type="match status" value="1"/>
</dbReference>
<gene>
    <name evidence="6" type="ORF">BEWA_041820</name>
</gene>
<evidence type="ECO:0000256" key="1">
    <source>
        <dbReference type="ARBA" id="ARBA00005378"/>
    </source>
</evidence>
<dbReference type="GO" id="GO:0006281">
    <property type="term" value="P:DNA repair"/>
    <property type="evidence" value="ECO:0007669"/>
    <property type="project" value="TreeGrafter"/>
</dbReference>
<dbReference type="InterPro" id="IPR003593">
    <property type="entry name" value="AAA+_ATPase"/>
</dbReference>
<evidence type="ECO:0000313" key="7">
    <source>
        <dbReference type="Proteomes" id="UP000031512"/>
    </source>
</evidence>
<dbReference type="InterPro" id="IPR050238">
    <property type="entry name" value="DNA_Rep/Repair_Clamp_Loader"/>
</dbReference>
<proteinExistence type="inferred from homology"/>
<dbReference type="InterPro" id="IPR003959">
    <property type="entry name" value="ATPase_AAA_core"/>
</dbReference>
<dbReference type="GO" id="GO:0005634">
    <property type="term" value="C:nucleus"/>
    <property type="evidence" value="ECO:0007669"/>
    <property type="project" value="TreeGrafter"/>
</dbReference>
<keyword evidence="6" id="KW-0548">Nucleotidyltransferase</keyword>
<dbReference type="STRING" id="1537102.L1LFU2"/>
<dbReference type="InterPro" id="IPR047854">
    <property type="entry name" value="RFC_lid"/>
</dbReference>
<dbReference type="KEGG" id="beq:BEWA_041820"/>
<protein>
    <submittedName>
        <fullName evidence="6">Replication factor C subunit 2, putative</fullName>
        <ecNumber evidence="6">2.7.7.7</ecNumber>
    </submittedName>
</protein>
<dbReference type="Gene3D" id="3.40.50.300">
    <property type="entry name" value="P-loop containing nucleotide triphosphate hydrolases"/>
    <property type="match status" value="1"/>
</dbReference>
<sequence>MSTGKDIPWVEKYRPKKLSDVVFQTQAVSIMEQIIETFNMPHMIFHGPPGTGKTSAALAMARQIYGAEGMRERVLELNASDERGIDVVRDRIKTYTRINISNNKINPETKRVMPNYKMIILDEADMITSDAQAALRRVIENYSNISRFILICNYLHKIIGPIYSRCSAFHFKPIEQNSQVDRLEYICKQEGIAYTTSALQFLTKISQGDMRKSITILQVCLMSTSLVD</sequence>
<dbReference type="GO" id="GO:0016887">
    <property type="term" value="F:ATP hydrolysis activity"/>
    <property type="evidence" value="ECO:0007669"/>
    <property type="project" value="InterPro"/>
</dbReference>